<gene>
    <name evidence="2" type="ORF">SAMN05660991_00370</name>
</gene>
<proteinExistence type="predicted"/>
<reference evidence="3" key="1">
    <citation type="submission" date="2016-10" db="EMBL/GenBank/DDBJ databases">
        <authorList>
            <person name="Varghese N."/>
            <person name="Submissions S."/>
        </authorList>
    </citation>
    <scope>NUCLEOTIDE SEQUENCE [LARGE SCALE GENOMIC DNA]</scope>
    <source>
        <strain evidence="3">DSM 45413</strain>
    </source>
</reference>
<protein>
    <submittedName>
        <fullName evidence="2">Uncharacterized protein</fullName>
    </submittedName>
</protein>
<dbReference type="EMBL" id="FOEE01000001">
    <property type="protein sequence ID" value="SEO45206.1"/>
    <property type="molecule type" value="Genomic_DNA"/>
</dbReference>
<dbReference type="RefSeq" id="WP_091939501.1">
    <property type="nucleotide sequence ID" value="NZ_FOEE01000001.1"/>
</dbReference>
<dbReference type="AlphaFoldDB" id="A0A1H8PTW0"/>
<keyword evidence="3" id="KW-1185">Reference proteome</keyword>
<evidence type="ECO:0000313" key="2">
    <source>
        <dbReference type="EMBL" id="SEO45206.1"/>
    </source>
</evidence>
<dbReference type="Proteomes" id="UP000198960">
    <property type="component" value="Unassembled WGS sequence"/>
</dbReference>
<organism evidence="2 3">
    <name type="scientific">Trujillonella endophytica</name>
    <dbReference type="NCBI Taxonomy" id="673521"/>
    <lineage>
        <taxon>Bacteria</taxon>
        <taxon>Bacillati</taxon>
        <taxon>Actinomycetota</taxon>
        <taxon>Actinomycetes</taxon>
        <taxon>Geodermatophilales</taxon>
        <taxon>Geodermatophilaceae</taxon>
        <taxon>Trujillonella</taxon>
    </lineage>
</organism>
<name>A0A1H8PTW0_9ACTN</name>
<evidence type="ECO:0000256" key="1">
    <source>
        <dbReference type="SAM" id="MobiDB-lite"/>
    </source>
</evidence>
<accession>A0A1H8PTW0</accession>
<dbReference type="STRING" id="673521.SAMN05660991_00370"/>
<sequence length="60" mass="6551">MHRLADGAEVLSGEADRSGIPSERLAAAAEALRAAGRRWAALRPGEEEVLQWPGSRSRRR</sequence>
<feature type="region of interest" description="Disordered" evidence="1">
    <location>
        <begin position="1"/>
        <end position="21"/>
    </location>
</feature>
<evidence type="ECO:0000313" key="3">
    <source>
        <dbReference type="Proteomes" id="UP000198960"/>
    </source>
</evidence>